<name>A0ABT4WDJ2_9FLAO</name>
<feature type="chain" id="PRO_5046625975" evidence="2">
    <location>
        <begin position="24"/>
        <end position="991"/>
    </location>
</feature>
<dbReference type="PANTHER" id="PTHR37842">
    <property type="match status" value="1"/>
</dbReference>
<dbReference type="PANTHER" id="PTHR37842:SF2">
    <property type="entry name" value="GYLCOSYL HYDROLASE 115 C-TERMINAL DOMAIN-CONTAINING PROTEIN"/>
    <property type="match status" value="1"/>
</dbReference>
<proteinExistence type="predicted"/>
<comment type="caution">
    <text evidence="4">The sequence shown here is derived from an EMBL/GenBank/DDBJ whole genome shotgun (WGS) entry which is preliminary data.</text>
</comment>
<dbReference type="GO" id="GO:0016787">
    <property type="term" value="F:hydrolase activity"/>
    <property type="evidence" value="ECO:0007669"/>
    <property type="project" value="UniProtKB-KW"/>
</dbReference>
<dbReference type="Proteomes" id="UP001212170">
    <property type="component" value="Unassembled WGS sequence"/>
</dbReference>
<feature type="signal peptide" evidence="2">
    <location>
        <begin position="1"/>
        <end position="23"/>
    </location>
</feature>
<dbReference type="Gene3D" id="3.30.379.10">
    <property type="entry name" value="Chitobiase/beta-hexosaminidase domain 2-like"/>
    <property type="match status" value="1"/>
</dbReference>
<keyword evidence="5" id="KW-1185">Reference proteome</keyword>
<accession>A0ABT4WDJ2</accession>
<protein>
    <submittedName>
        <fullName evidence="4">Glycosyl hydrolase 115 family protein</fullName>
    </submittedName>
</protein>
<keyword evidence="2" id="KW-0732">Signal</keyword>
<dbReference type="InterPro" id="IPR031924">
    <property type="entry name" value="GH115"/>
</dbReference>
<dbReference type="Gene3D" id="2.60.120.1620">
    <property type="match status" value="1"/>
</dbReference>
<keyword evidence="1 4" id="KW-0378">Hydrolase</keyword>
<evidence type="ECO:0000313" key="5">
    <source>
        <dbReference type="Proteomes" id="UP001212170"/>
    </source>
</evidence>
<dbReference type="RefSeq" id="WP_271336465.1">
    <property type="nucleotide sequence ID" value="NZ_JAMZNK010000021.1"/>
</dbReference>
<dbReference type="Gene3D" id="3.20.20.520">
    <property type="entry name" value="Glycosyl hydrolase family 115"/>
    <property type="match status" value="1"/>
</dbReference>
<evidence type="ECO:0000313" key="4">
    <source>
        <dbReference type="EMBL" id="MDA6070650.1"/>
    </source>
</evidence>
<dbReference type="SUPFAM" id="SSF55545">
    <property type="entry name" value="beta-N-acetylhexosaminidase-like domain"/>
    <property type="match status" value="1"/>
</dbReference>
<reference evidence="4 5" key="1">
    <citation type="journal article" date="2023" name="Chemosphere">
        <title>Whole genome analysis of Flavobacterium aziz-sancarii sp. nov., isolated from Ardley Island (Antarctica), revealed a rich resistome and bioremediation potential.</title>
        <authorList>
            <person name="Otur C."/>
            <person name="Okay S."/>
            <person name="Kurt-Kizildogan A."/>
        </authorList>
    </citation>
    <scope>NUCLEOTIDE SEQUENCE [LARGE SCALE GENOMIC DNA]</scope>
    <source>
        <strain evidence="4 5">AC</strain>
    </source>
</reference>
<feature type="domain" description="Gylcosyl hydrolase 115 C-terminal" evidence="3">
    <location>
        <begin position="793"/>
        <end position="982"/>
    </location>
</feature>
<dbReference type="Pfam" id="PF15979">
    <property type="entry name" value="Glyco_hydro_115"/>
    <property type="match status" value="1"/>
</dbReference>
<dbReference type="InterPro" id="IPR042301">
    <property type="entry name" value="GH115_sf"/>
</dbReference>
<gene>
    <name evidence="4" type="ORF">NJT12_13560</name>
</gene>
<evidence type="ECO:0000256" key="1">
    <source>
        <dbReference type="ARBA" id="ARBA00022801"/>
    </source>
</evidence>
<dbReference type="InterPro" id="IPR029018">
    <property type="entry name" value="Hex-like_dom2"/>
</dbReference>
<dbReference type="EMBL" id="JAMZNK010000021">
    <property type="protein sequence ID" value="MDA6070650.1"/>
    <property type="molecule type" value="Genomic_DNA"/>
</dbReference>
<dbReference type="Gene3D" id="1.20.58.2150">
    <property type="match status" value="1"/>
</dbReference>
<dbReference type="InterPro" id="IPR041437">
    <property type="entry name" value="GH115_C"/>
</dbReference>
<evidence type="ECO:0000259" key="3">
    <source>
        <dbReference type="Pfam" id="PF17829"/>
    </source>
</evidence>
<evidence type="ECO:0000256" key="2">
    <source>
        <dbReference type="SAM" id="SignalP"/>
    </source>
</evidence>
<sequence>MIPCNLNFYRLIVMLFLVTNAFGQSIKTSDYKSPSQYVLHQKEEKAFTIASTGKSASIFVDSKDWKGIIRAAKDLGNDIGKVTGTTSMVFENARPQSNSIVIGTIGKSASIDKLIAAKKIDVSEIKGQWESFLIQTVDGQLIVAGSDKRGTIYGIYDISEKIGVSPWYFWADVPIQKSEQLYVKQGRYIQSSPKVKYRGIFINDEEPSFGQWAREAYGGINSKMYVNIFELLLRLKANYLWPAMWGKSFNEDDPLNPVTADEYGIVMGTSHHEPMMRSQKEYTDRKTEIGEWNYATNKKNIDQFFYKGIERNKNFDNMITIGMRGEGDVAMGEGNDVENIKTLQNVIKGQREIIQKIYKDSPENHPEVWAIFTEVQRYYDAELTVPDDVILLFCDNNWGNIRRTYPEKEKNRKGGGGLYYHIDMNGGPWNDRWINTTTIPKLQQQFNLAYQSGIDKLWIVNVGDLKPKELPIDFIMRFAWNPDGITADQVWNYTVDWAGRIFGKEHAEEIADIVSKYTKYNLWRKPEAQTANIFSIVNYQESDRVLKLWKEVADKAEKLQSKIPAEAQDAYYQLVLYPAKASATVAEIYLAADKNMLYAKQGRVSANDFYKRAQDLFEQDKKWSDYYNDSIAKGKWKYMMSDVHIGYKMWSMPKANALPEMKEIKPLPEPKIGVAIEGTELSWPDTAEKAILPLFDALAKSSYYIDVFNRGTGSFEFTAKADKPWIRLSQFGGIVQKETRIQVAIDWNTLLDGTFNGKIEISQGKKRVEVQVTAEKGAVPKVEEPYFGSLTGEFSIPSNKYNANIAGKNAKWIVLPDLGRSDASMGITPVTAPSANPDTAPRLEYKIFLPKAEKVKVCLGILPTQDINPERGLRIAASLNDQAPKFIDARKGLVDTFGEYTPSNLAHSKVLKPLPALNDDITFIGNGKQRRNEVFDNLRWLDVELEVEEPGMHTLKIFMIDPEIVLEKIVVNPDNKHPSYFGAVPIQHNVK</sequence>
<dbReference type="Pfam" id="PF17829">
    <property type="entry name" value="GH115_C"/>
    <property type="match status" value="1"/>
</dbReference>
<organism evidence="4 5">
    <name type="scientific">Flavobacterium azizsancarii</name>
    <dbReference type="NCBI Taxonomy" id="2961580"/>
    <lineage>
        <taxon>Bacteria</taxon>
        <taxon>Pseudomonadati</taxon>
        <taxon>Bacteroidota</taxon>
        <taxon>Flavobacteriia</taxon>
        <taxon>Flavobacteriales</taxon>
        <taxon>Flavobacteriaceae</taxon>
        <taxon>Flavobacterium</taxon>
    </lineage>
</organism>